<dbReference type="GO" id="GO:0000139">
    <property type="term" value="C:Golgi membrane"/>
    <property type="evidence" value="ECO:0007669"/>
    <property type="project" value="UniProtKB-SubCell"/>
</dbReference>
<evidence type="ECO:0000313" key="14">
    <source>
        <dbReference type="EMBL" id="KAG7464581.1"/>
    </source>
</evidence>
<feature type="disulfide bond" evidence="12">
    <location>
        <begin position="150"/>
        <end position="298"/>
    </location>
</feature>
<dbReference type="PANTHER" id="PTHR11987:SF29">
    <property type="entry name" value="ALPHA-2,8-SIALYLTRANSFERASE 8F"/>
    <property type="match status" value="1"/>
</dbReference>
<keyword evidence="11" id="KW-0325">Glycoprotein</keyword>
<dbReference type="Gene3D" id="3.90.1480.20">
    <property type="entry name" value="Glycosyl transferase family 29"/>
    <property type="match status" value="1"/>
</dbReference>
<keyword evidence="8" id="KW-0333">Golgi apparatus</keyword>
<sequence>MAASILRWSFIFMTVSMMVHTYIVLSRTIWIARDEVTEDVFLRMRCAKLTDNFFSRSASKIDLKSISESVRELMSCPQKVNVTQRERYRLELKACCNASGDMILTQENTRLGQKIIYETNRKKTRLVDKSVFDMLPESIPWRNESKFRRCSVVGNGGILKNSSCGAQIDSADFIIRMNLAPINNSVDVGVKTNLITINPSQIRVGYPNLIKSPEPLAQRVSAYGNAPLLLSAFAYTFCTELSFQVNRALRPLRPEQKVVFFNPEYLLQLDRYWKQHRGLKEIRLTTGLMLASVGLELCDEVDLYGFWPFGVDLLQRPLSHHYYDNKGPSKRMHAMPKEFLQLLQMHSQGAIRMHLGACQ</sequence>
<reference evidence="14" key="1">
    <citation type="submission" date="2021-01" db="EMBL/GenBank/DDBJ databases">
        <authorList>
            <person name="Zahm M."/>
            <person name="Roques C."/>
            <person name="Cabau C."/>
            <person name="Klopp C."/>
            <person name="Donnadieu C."/>
            <person name="Jouanno E."/>
            <person name="Lampietro C."/>
            <person name="Louis A."/>
            <person name="Herpin A."/>
            <person name="Echchiki A."/>
            <person name="Berthelot C."/>
            <person name="Parey E."/>
            <person name="Roest-Crollius H."/>
            <person name="Braasch I."/>
            <person name="Postlethwait J."/>
            <person name="Bobe J."/>
            <person name="Montfort J."/>
            <person name="Bouchez O."/>
            <person name="Begum T."/>
            <person name="Mejri S."/>
            <person name="Adams A."/>
            <person name="Chen W.-J."/>
            <person name="Guiguen Y."/>
        </authorList>
    </citation>
    <scope>NUCLEOTIDE SEQUENCE</scope>
    <source>
        <strain evidence="14">YG-15Mar2019-1</strain>
        <tissue evidence="14">Brain</tissue>
    </source>
</reference>
<comment type="caution">
    <text evidence="14">The sequence shown here is derived from an EMBL/GenBank/DDBJ whole genome shotgun (WGS) entry which is preliminary data.</text>
</comment>
<evidence type="ECO:0000256" key="5">
    <source>
        <dbReference type="ARBA" id="ARBA00022692"/>
    </source>
</evidence>
<evidence type="ECO:0000256" key="2">
    <source>
        <dbReference type="ARBA" id="ARBA00006003"/>
    </source>
</evidence>
<dbReference type="InterPro" id="IPR012163">
    <property type="entry name" value="Sialyl_trans"/>
</dbReference>
<keyword evidence="5 13" id="KW-0812">Transmembrane</keyword>
<comment type="subcellular location">
    <subcellularLocation>
        <location evidence="1">Golgi apparatus membrane</location>
        <topology evidence="1">Single-pass type II membrane protein</topology>
    </subcellularLocation>
</comment>
<dbReference type="GO" id="GO:0006491">
    <property type="term" value="P:N-glycan processing"/>
    <property type="evidence" value="ECO:0007669"/>
    <property type="project" value="TreeGrafter"/>
</dbReference>
<evidence type="ECO:0000313" key="15">
    <source>
        <dbReference type="Proteomes" id="UP001046870"/>
    </source>
</evidence>
<keyword evidence="4" id="KW-0808">Transferase</keyword>
<name>A0A9D3T7P7_MEGAT</name>
<gene>
    <name evidence="14" type="ORF">MATL_G00167120</name>
</gene>
<evidence type="ECO:0000256" key="7">
    <source>
        <dbReference type="ARBA" id="ARBA00022989"/>
    </source>
</evidence>
<evidence type="ECO:0000256" key="4">
    <source>
        <dbReference type="ARBA" id="ARBA00022679"/>
    </source>
</evidence>
<dbReference type="PIRSF" id="PIRSF005557">
    <property type="entry name" value="Sialyl_trans"/>
    <property type="match status" value="1"/>
</dbReference>
<comment type="similarity">
    <text evidence="2">Belongs to the glycosyltransferase 29 family.</text>
</comment>
<evidence type="ECO:0000256" key="6">
    <source>
        <dbReference type="ARBA" id="ARBA00022968"/>
    </source>
</evidence>
<dbReference type="AlphaFoldDB" id="A0A9D3T7P7"/>
<feature type="transmembrane region" description="Helical" evidence="13">
    <location>
        <begin position="6"/>
        <end position="25"/>
    </location>
</feature>
<protein>
    <recommendedName>
        <fullName evidence="16">Alpha-2,8-sialyltransferase 8E-like</fullName>
    </recommendedName>
</protein>
<evidence type="ECO:0000256" key="11">
    <source>
        <dbReference type="ARBA" id="ARBA00023180"/>
    </source>
</evidence>
<dbReference type="PANTHER" id="PTHR11987">
    <property type="entry name" value="ALPHA-2,8-SIALYLTRANSFERASE"/>
    <property type="match status" value="1"/>
</dbReference>
<evidence type="ECO:0000256" key="12">
    <source>
        <dbReference type="PIRSR" id="PIRSR005557-2"/>
    </source>
</evidence>
<evidence type="ECO:0000256" key="13">
    <source>
        <dbReference type="SAM" id="Phobius"/>
    </source>
</evidence>
<keyword evidence="6" id="KW-0735">Signal-anchor</keyword>
<proteinExistence type="inferred from homology"/>
<evidence type="ECO:0000256" key="1">
    <source>
        <dbReference type="ARBA" id="ARBA00004323"/>
    </source>
</evidence>
<dbReference type="Proteomes" id="UP001046870">
    <property type="component" value="Chromosome 14"/>
</dbReference>
<evidence type="ECO:0000256" key="3">
    <source>
        <dbReference type="ARBA" id="ARBA00022676"/>
    </source>
</evidence>
<dbReference type="EMBL" id="JAFDVH010000014">
    <property type="protein sequence ID" value="KAG7464581.1"/>
    <property type="molecule type" value="Genomic_DNA"/>
</dbReference>
<dbReference type="InterPro" id="IPR001675">
    <property type="entry name" value="Glyco_trans_29"/>
</dbReference>
<dbReference type="GO" id="GO:0009311">
    <property type="term" value="P:oligosaccharide metabolic process"/>
    <property type="evidence" value="ECO:0007669"/>
    <property type="project" value="TreeGrafter"/>
</dbReference>
<evidence type="ECO:0000256" key="8">
    <source>
        <dbReference type="ARBA" id="ARBA00023034"/>
    </source>
</evidence>
<keyword evidence="15" id="KW-1185">Reference proteome</keyword>
<dbReference type="InterPro" id="IPR038578">
    <property type="entry name" value="GT29-like_sf"/>
</dbReference>
<keyword evidence="10" id="KW-1015">Disulfide bond</keyword>
<evidence type="ECO:0000256" key="10">
    <source>
        <dbReference type="ARBA" id="ARBA00023157"/>
    </source>
</evidence>
<organism evidence="14 15">
    <name type="scientific">Megalops atlanticus</name>
    <name type="common">Tarpon</name>
    <name type="synonym">Clupea gigantea</name>
    <dbReference type="NCBI Taxonomy" id="7932"/>
    <lineage>
        <taxon>Eukaryota</taxon>
        <taxon>Metazoa</taxon>
        <taxon>Chordata</taxon>
        <taxon>Craniata</taxon>
        <taxon>Vertebrata</taxon>
        <taxon>Euteleostomi</taxon>
        <taxon>Actinopterygii</taxon>
        <taxon>Neopterygii</taxon>
        <taxon>Teleostei</taxon>
        <taxon>Elopiformes</taxon>
        <taxon>Megalopidae</taxon>
        <taxon>Megalops</taxon>
    </lineage>
</organism>
<dbReference type="GO" id="GO:0003828">
    <property type="term" value="F:alpha-N-acetylneuraminate alpha-2,8-sialyltransferase activity"/>
    <property type="evidence" value="ECO:0007669"/>
    <property type="project" value="TreeGrafter"/>
</dbReference>
<evidence type="ECO:0008006" key="16">
    <source>
        <dbReference type="Google" id="ProtNLM"/>
    </source>
</evidence>
<keyword evidence="7 13" id="KW-1133">Transmembrane helix</keyword>
<evidence type="ECO:0000256" key="9">
    <source>
        <dbReference type="ARBA" id="ARBA00023136"/>
    </source>
</evidence>
<accession>A0A9D3T7P7</accession>
<keyword evidence="3" id="KW-0328">Glycosyltransferase</keyword>
<dbReference type="OrthoDB" id="10264956at2759"/>
<keyword evidence="9 13" id="KW-0472">Membrane</keyword>
<dbReference type="Pfam" id="PF00777">
    <property type="entry name" value="Glyco_transf_29"/>
    <property type="match status" value="1"/>
</dbReference>
<dbReference type="InterPro" id="IPR050943">
    <property type="entry name" value="Glycosyltr_29_Sialyltrsf"/>
</dbReference>